<evidence type="ECO:0000313" key="2">
    <source>
        <dbReference type="Proteomes" id="UP001501411"/>
    </source>
</evidence>
<accession>A0ABP9AE93</accession>
<name>A0ABP9AE93_9SPHI</name>
<comment type="caution">
    <text evidence="1">The sequence shown here is derived from an EMBL/GenBank/DDBJ whole genome shotgun (WGS) entry which is preliminary data.</text>
</comment>
<reference evidence="2" key="1">
    <citation type="journal article" date="2019" name="Int. J. Syst. Evol. Microbiol.">
        <title>The Global Catalogue of Microorganisms (GCM) 10K type strain sequencing project: providing services to taxonomists for standard genome sequencing and annotation.</title>
        <authorList>
            <consortium name="The Broad Institute Genomics Platform"/>
            <consortium name="The Broad Institute Genome Sequencing Center for Infectious Disease"/>
            <person name="Wu L."/>
            <person name="Ma J."/>
        </authorList>
    </citation>
    <scope>NUCLEOTIDE SEQUENCE [LARGE SCALE GENOMIC DNA]</scope>
    <source>
        <strain evidence="2">JCM 18200</strain>
    </source>
</reference>
<dbReference type="Proteomes" id="UP001501411">
    <property type="component" value="Unassembled WGS sequence"/>
</dbReference>
<evidence type="ECO:0000313" key="1">
    <source>
        <dbReference type="EMBL" id="GAA4779175.1"/>
    </source>
</evidence>
<gene>
    <name evidence="1" type="ORF">GCM10023231_02340</name>
</gene>
<dbReference type="RefSeq" id="WP_345229851.1">
    <property type="nucleotide sequence ID" value="NZ_BAABIQ010000002.1"/>
</dbReference>
<dbReference type="PROSITE" id="PS51257">
    <property type="entry name" value="PROKAR_LIPOPROTEIN"/>
    <property type="match status" value="1"/>
</dbReference>
<dbReference type="EMBL" id="BAABIQ010000002">
    <property type="protein sequence ID" value="GAA4779175.1"/>
    <property type="molecule type" value="Genomic_DNA"/>
</dbReference>
<organism evidence="1 2">
    <name type="scientific">Olivibacter ginsenosidimutans</name>
    <dbReference type="NCBI Taxonomy" id="1176537"/>
    <lineage>
        <taxon>Bacteria</taxon>
        <taxon>Pseudomonadati</taxon>
        <taxon>Bacteroidota</taxon>
        <taxon>Sphingobacteriia</taxon>
        <taxon>Sphingobacteriales</taxon>
        <taxon>Sphingobacteriaceae</taxon>
        <taxon>Olivibacter</taxon>
    </lineage>
</organism>
<keyword evidence="2" id="KW-1185">Reference proteome</keyword>
<proteinExistence type="predicted"/>
<evidence type="ECO:0008006" key="3">
    <source>
        <dbReference type="Google" id="ProtNLM"/>
    </source>
</evidence>
<protein>
    <recommendedName>
        <fullName evidence="3">Lipoprotein</fullName>
    </recommendedName>
</protein>
<sequence length="164" mass="18486">MKNLIRISCVILCLVGLYACDRSSQTKKHANWADSTFQNDSTVVDSSEISPGLCFLHLTGKSPRRDSTYVHFSILGNKVTGQYRWVPFEKDSRIGTISGTKSGDTIRVVWSFTQEGTLDTLATAFLLQQGQLKQRPFIVNQKNGRQQTDERSGFTLRYQKISCN</sequence>